<evidence type="ECO:0000313" key="10">
    <source>
        <dbReference type="Proteomes" id="UP000050331"/>
    </source>
</evidence>
<feature type="transmembrane region" description="Helical" evidence="7">
    <location>
        <begin position="7"/>
        <end position="26"/>
    </location>
</feature>
<dbReference type="InterPro" id="IPR012452">
    <property type="entry name" value="DUF1657"/>
</dbReference>
<gene>
    <name evidence="9" type="ORF">AOX59_01020</name>
</gene>
<dbReference type="PANTHER" id="PTHR34582">
    <property type="entry name" value="UPF0702 TRANSMEMBRANE PROTEIN YCAP"/>
    <property type="match status" value="1"/>
</dbReference>
<feature type="transmembrane region" description="Helical" evidence="7">
    <location>
        <begin position="59"/>
        <end position="79"/>
    </location>
</feature>
<keyword evidence="4 7" id="KW-0812">Transmembrane</keyword>
<evidence type="ECO:0000256" key="1">
    <source>
        <dbReference type="ARBA" id="ARBA00004651"/>
    </source>
</evidence>
<feature type="domain" description="YetF C-terminal" evidence="8">
    <location>
        <begin position="82"/>
        <end position="214"/>
    </location>
</feature>
<evidence type="ECO:0000256" key="6">
    <source>
        <dbReference type="ARBA" id="ARBA00023136"/>
    </source>
</evidence>
<evidence type="ECO:0000256" key="3">
    <source>
        <dbReference type="ARBA" id="ARBA00022475"/>
    </source>
</evidence>
<dbReference type="EMBL" id="CP013862">
    <property type="protein sequence ID" value="ALX47302.1"/>
    <property type="molecule type" value="Genomic_DNA"/>
</dbReference>
<accession>A0A0U4F142</accession>
<keyword evidence="10" id="KW-1185">Reference proteome</keyword>
<dbReference type="Gene3D" id="3.30.240.20">
    <property type="entry name" value="bsu07140 like domains"/>
    <property type="match status" value="2"/>
</dbReference>
<dbReference type="RefSeq" id="WP_068440573.1">
    <property type="nucleotide sequence ID" value="NZ_CP013862.1"/>
</dbReference>
<dbReference type="GO" id="GO:0005886">
    <property type="term" value="C:plasma membrane"/>
    <property type="evidence" value="ECO:0007669"/>
    <property type="project" value="UniProtKB-SubCell"/>
</dbReference>
<evidence type="ECO:0000259" key="8">
    <source>
        <dbReference type="Pfam" id="PF04239"/>
    </source>
</evidence>
<dbReference type="KEGG" id="lao:AOX59_01020"/>
<dbReference type="STRING" id="1472767.AOX59_01020"/>
<comment type="similarity">
    <text evidence="2">Belongs to the UPF0702 family.</text>
</comment>
<proteinExistence type="inferred from homology"/>
<organism evidence="9 10">
    <name type="scientific">Lentibacillus amyloliquefaciens</name>
    <dbReference type="NCBI Taxonomy" id="1472767"/>
    <lineage>
        <taxon>Bacteria</taxon>
        <taxon>Bacillati</taxon>
        <taxon>Bacillota</taxon>
        <taxon>Bacilli</taxon>
        <taxon>Bacillales</taxon>
        <taxon>Bacillaceae</taxon>
        <taxon>Lentibacillus</taxon>
    </lineage>
</organism>
<dbReference type="Proteomes" id="UP000050331">
    <property type="component" value="Chromosome"/>
</dbReference>
<dbReference type="Pfam" id="PF07870">
    <property type="entry name" value="DUF1657"/>
    <property type="match status" value="1"/>
</dbReference>
<dbReference type="PANTHER" id="PTHR34582:SF7">
    <property type="entry name" value="UPF0702 TRANSMEMBRANE PROTEIN YDFS"/>
    <property type="match status" value="1"/>
</dbReference>
<dbReference type="Pfam" id="PF04239">
    <property type="entry name" value="DUF421"/>
    <property type="match status" value="1"/>
</dbReference>
<evidence type="ECO:0000256" key="4">
    <source>
        <dbReference type="ARBA" id="ARBA00022692"/>
    </source>
</evidence>
<dbReference type="InterPro" id="IPR023090">
    <property type="entry name" value="UPF0702_alpha/beta_dom_sf"/>
</dbReference>
<evidence type="ECO:0000256" key="2">
    <source>
        <dbReference type="ARBA" id="ARBA00006448"/>
    </source>
</evidence>
<keyword evidence="3" id="KW-1003">Cell membrane</keyword>
<dbReference type="AlphaFoldDB" id="A0A0U4F142"/>
<feature type="transmembrane region" description="Helical" evidence="7">
    <location>
        <begin position="35"/>
        <end position="53"/>
    </location>
</feature>
<protein>
    <recommendedName>
        <fullName evidence="8">YetF C-terminal domain-containing protein</fullName>
    </recommendedName>
</protein>
<evidence type="ECO:0000256" key="5">
    <source>
        <dbReference type="ARBA" id="ARBA00022989"/>
    </source>
</evidence>
<evidence type="ECO:0000256" key="7">
    <source>
        <dbReference type="SAM" id="Phobius"/>
    </source>
</evidence>
<keyword evidence="6 7" id="KW-0472">Membrane</keyword>
<dbReference type="OrthoDB" id="9778331at2"/>
<dbReference type="InterPro" id="IPR007353">
    <property type="entry name" value="DUF421"/>
</dbReference>
<keyword evidence="5 7" id="KW-1133">Transmembrane helix</keyword>
<name>A0A0U4F142_9BACI</name>
<reference evidence="9 10" key="1">
    <citation type="submission" date="2016-01" db="EMBL/GenBank/DDBJ databases">
        <title>Complete genome sequence of strain Lentibacillus amyloliquefaciens LAM0015T isolated from saline sediment.</title>
        <authorList>
            <person name="Wang J.-L."/>
            <person name="He M.-X."/>
        </authorList>
    </citation>
    <scope>NUCLEOTIDE SEQUENCE [LARGE SCALE GENOMIC DNA]</scope>
    <source>
        <strain evidence="9 10">LAM0015</strain>
    </source>
</reference>
<comment type="subcellular location">
    <subcellularLocation>
        <location evidence="1">Cell membrane</location>
        <topology evidence="1">Multi-pass membrane protein</topology>
    </subcellularLocation>
</comment>
<evidence type="ECO:0000313" key="9">
    <source>
        <dbReference type="EMBL" id="ALX47302.1"/>
    </source>
</evidence>
<sequence length="285" mass="31997">MPGWAEILTRSVVFLIVLFLITKALGKKQMSQLDIFQYITGIVIGGIIAIHVTDVTTNVMYGLLALAVWLVIPITIEFMQLKSKRFRNLIQGNGTVLIQNGKIMEDNLKKERYTTDDLLKELRNNNIFNARNVEFAVLEPTGKVNVLPKKENQPITPKILGASVAPEKEPQTVVMDGKALLEPLANASLNTNWLETELEKMNISIENVFLAQVDSDGQLTVDLYDDKLTVPVPTEKPLLLASMKKCQADLELFALATENQASKQLYQRNSERMQQAIDKITPYLQ</sequence>